<keyword evidence="2" id="KW-1185">Reference proteome</keyword>
<protein>
    <recommendedName>
        <fullName evidence="3">Knr4/Smi1-like domain-containing protein</fullName>
    </recommendedName>
</protein>
<dbReference type="AlphaFoldDB" id="A0A446CDD2"/>
<evidence type="ECO:0000313" key="1">
    <source>
        <dbReference type="EMBL" id="SSW65839.1"/>
    </source>
</evidence>
<proteinExistence type="predicted"/>
<gene>
    <name evidence="1" type="ORF">AGI3411_02273</name>
</gene>
<sequence>MTMTAEQFHQRMWEILDPVNSEYFEVVAAPAPAPGAEAIAGLEAAVGFPLPAAFAAFCQRTNGLCVMAREEVWPHAKEFEVGPAWTFWRGLVLLGIDAPELPEWASISAQQRQLAEAGLPGILPVLKIVGDGSRIWGVDQAGTVVAIDDMADLEPLSGGLTDLYAEQIADLMQRQQDMAQRLAERATRKKVETAPRV</sequence>
<evidence type="ECO:0008006" key="3">
    <source>
        <dbReference type="Google" id="ProtNLM"/>
    </source>
</evidence>
<name>A0A446CDD2_9BURK</name>
<dbReference type="RefSeq" id="WP_129527480.1">
    <property type="nucleotide sequence ID" value="NZ_UFQB01000007.1"/>
</dbReference>
<reference evidence="1 2" key="1">
    <citation type="submission" date="2018-07" db="EMBL/GenBank/DDBJ databases">
        <authorList>
            <person name="Peeters C."/>
        </authorList>
    </citation>
    <scope>NUCLEOTIDE SEQUENCE [LARGE SCALE GENOMIC DNA]</scope>
    <source>
        <strain evidence="1 2">LMG 3411</strain>
    </source>
</reference>
<accession>A0A446CDD2</accession>
<evidence type="ECO:0000313" key="2">
    <source>
        <dbReference type="Proteomes" id="UP000289184"/>
    </source>
</evidence>
<dbReference type="OrthoDB" id="9805586at2"/>
<dbReference type="EMBL" id="UFQB01000007">
    <property type="protein sequence ID" value="SSW65839.1"/>
    <property type="molecule type" value="Genomic_DNA"/>
</dbReference>
<organism evidence="1 2">
    <name type="scientific">Achromobacter agilis</name>
    <dbReference type="NCBI Taxonomy" id="1353888"/>
    <lineage>
        <taxon>Bacteria</taxon>
        <taxon>Pseudomonadati</taxon>
        <taxon>Pseudomonadota</taxon>
        <taxon>Betaproteobacteria</taxon>
        <taxon>Burkholderiales</taxon>
        <taxon>Alcaligenaceae</taxon>
        <taxon>Achromobacter</taxon>
    </lineage>
</organism>
<dbReference type="Proteomes" id="UP000289184">
    <property type="component" value="Unassembled WGS sequence"/>
</dbReference>